<feature type="compositionally biased region" description="Polar residues" evidence="1">
    <location>
        <begin position="18"/>
        <end position="29"/>
    </location>
</feature>
<protein>
    <submittedName>
        <fullName evidence="2">Uncharacterized protein</fullName>
    </submittedName>
</protein>
<organism evidence="2 3">
    <name type="scientific">Pleurodeles waltl</name>
    <name type="common">Iberian ribbed newt</name>
    <dbReference type="NCBI Taxonomy" id="8319"/>
    <lineage>
        <taxon>Eukaryota</taxon>
        <taxon>Metazoa</taxon>
        <taxon>Chordata</taxon>
        <taxon>Craniata</taxon>
        <taxon>Vertebrata</taxon>
        <taxon>Euteleostomi</taxon>
        <taxon>Amphibia</taxon>
        <taxon>Batrachia</taxon>
        <taxon>Caudata</taxon>
        <taxon>Salamandroidea</taxon>
        <taxon>Salamandridae</taxon>
        <taxon>Pleurodelinae</taxon>
        <taxon>Pleurodeles</taxon>
    </lineage>
</organism>
<proteinExistence type="predicted"/>
<feature type="region of interest" description="Disordered" evidence="1">
    <location>
        <begin position="1"/>
        <end position="145"/>
    </location>
</feature>
<feature type="compositionally biased region" description="Basic and acidic residues" evidence="1">
    <location>
        <begin position="1"/>
        <end position="16"/>
    </location>
</feature>
<comment type="caution">
    <text evidence="2">The sequence shown here is derived from an EMBL/GenBank/DDBJ whole genome shotgun (WGS) entry which is preliminary data.</text>
</comment>
<accession>A0AAV7RYM2</accession>
<evidence type="ECO:0000256" key="1">
    <source>
        <dbReference type="SAM" id="MobiDB-lite"/>
    </source>
</evidence>
<reference evidence="2" key="1">
    <citation type="journal article" date="2022" name="bioRxiv">
        <title>Sequencing and chromosome-scale assembly of the giantPleurodeles waltlgenome.</title>
        <authorList>
            <person name="Brown T."/>
            <person name="Elewa A."/>
            <person name="Iarovenko S."/>
            <person name="Subramanian E."/>
            <person name="Araus A.J."/>
            <person name="Petzold A."/>
            <person name="Susuki M."/>
            <person name="Suzuki K.-i.T."/>
            <person name="Hayashi T."/>
            <person name="Toyoda A."/>
            <person name="Oliveira C."/>
            <person name="Osipova E."/>
            <person name="Leigh N.D."/>
            <person name="Simon A."/>
            <person name="Yun M.H."/>
        </authorList>
    </citation>
    <scope>NUCLEOTIDE SEQUENCE</scope>
    <source>
        <strain evidence="2">20211129_DDA</strain>
        <tissue evidence="2">Liver</tissue>
    </source>
</reference>
<dbReference type="EMBL" id="JANPWB010000009">
    <property type="protein sequence ID" value="KAJ1156319.1"/>
    <property type="molecule type" value="Genomic_DNA"/>
</dbReference>
<evidence type="ECO:0000313" key="3">
    <source>
        <dbReference type="Proteomes" id="UP001066276"/>
    </source>
</evidence>
<evidence type="ECO:0000313" key="2">
    <source>
        <dbReference type="EMBL" id="KAJ1156319.1"/>
    </source>
</evidence>
<sequence>MVLVKDKSEELQKGAEESISTDTAGQPSTAGVLPEADGAEKQTEQVPDKEGERVETDQSQSDPTPPEPVAGPSRENTIEKEKKSPILRRILTEGSRKGDNWPESQVEKRKELVIHETIEEEVDTMRKEELSEGEISGDRKLKRKE</sequence>
<gene>
    <name evidence="2" type="ORF">NDU88_009043</name>
</gene>
<dbReference type="Proteomes" id="UP001066276">
    <property type="component" value="Chromosome 5"/>
</dbReference>
<feature type="compositionally biased region" description="Basic and acidic residues" evidence="1">
    <location>
        <begin position="76"/>
        <end position="130"/>
    </location>
</feature>
<dbReference type="AlphaFoldDB" id="A0AAV7RYM2"/>
<feature type="compositionally biased region" description="Basic and acidic residues" evidence="1">
    <location>
        <begin position="38"/>
        <end position="56"/>
    </location>
</feature>
<name>A0AAV7RYM2_PLEWA</name>
<keyword evidence="3" id="KW-1185">Reference proteome</keyword>